<keyword evidence="4" id="KW-0804">Transcription</keyword>
<dbReference type="PANTHER" id="PTHR30055:SF151">
    <property type="entry name" value="TRANSCRIPTIONAL REGULATORY PROTEIN"/>
    <property type="match status" value="1"/>
</dbReference>
<evidence type="ECO:0000256" key="2">
    <source>
        <dbReference type="ARBA" id="ARBA00023015"/>
    </source>
</evidence>
<keyword evidence="1" id="KW-0678">Repressor</keyword>
<dbReference type="InterPro" id="IPR004111">
    <property type="entry name" value="Repressor_TetR_C"/>
</dbReference>
<evidence type="ECO:0000256" key="3">
    <source>
        <dbReference type="ARBA" id="ARBA00023125"/>
    </source>
</evidence>
<protein>
    <submittedName>
        <fullName evidence="7">TetR/AcrR family transcriptional regulator C-terminal domain-containing protein</fullName>
    </submittedName>
</protein>
<evidence type="ECO:0000313" key="8">
    <source>
        <dbReference type="Proteomes" id="UP001500016"/>
    </source>
</evidence>
<evidence type="ECO:0000256" key="4">
    <source>
        <dbReference type="ARBA" id="ARBA00023163"/>
    </source>
</evidence>
<dbReference type="PANTHER" id="PTHR30055">
    <property type="entry name" value="HTH-TYPE TRANSCRIPTIONAL REGULATOR RUTR"/>
    <property type="match status" value="1"/>
</dbReference>
<dbReference type="SUPFAM" id="SSF46689">
    <property type="entry name" value="Homeodomain-like"/>
    <property type="match status" value="1"/>
</dbReference>
<feature type="DNA-binding region" description="H-T-H motif" evidence="5">
    <location>
        <begin position="37"/>
        <end position="56"/>
    </location>
</feature>
<proteinExistence type="predicted"/>
<name>A0ABN2VVL8_9ACTN</name>
<dbReference type="EMBL" id="BAAAPE010000007">
    <property type="protein sequence ID" value="GAA2074148.1"/>
    <property type="molecule type" value="Genomic_DNA"/>
</dbReference>
<dbReference type="SUPFAM" id="SSF48498">
    <property type="entry name" value="Tetracyclin repressor-like, C-terminal domain"/>
    <property type="match status" value="1"/>
</dbReference>
<reference evidence="7 8" key="1">
    <citation type="journal article" date="2019" name="Int. J. Syst. Evol. Microbiol.">
        <title>The Global Catalogue of Microorganisms (GCM) 10K type strain sequencing project: providing services to taxonomists for standard genome sequencing and annotation.</title>
        <authorList>
            <consortium name="The Broad Institute Genomics Platform"/>
            <consortium name="The Broad Institute Genome Sequencing Center for Infectious Disease"/>
            <person name="Wu L."/>
            <person name="Ma J."/>
        </authorList>
    </citation>
    <scope>NUCLEOTIDE SEQUENCE [LARGE SCALE GENOMIC DNA]</scope>
    <source>
        <strain evidence="7 8">JCM 15478</strain>
    </source>
</reference>
<organism evidence="7 8">
    <name type="scientific">Streptomyces albiaxialis</name>
    <dbReference type="NCBI Taxonomy" id="329523"/>
    <lineage>
        <taxon>Bacteria</taxon>
        <taxon>Bacillati</taxon>
        <taxon>Actinomycetota</taxon>
        <taxon>Actinomycetes</taxon>
        <taxon>Kitasatosporales</taxon>
        <taxon>Streptomycetaceae</taxon>
        <taxon>Streptomyces</taxon>
    </lineage>
</organism>
<evidence type="ECO:0000256" key="1">
    <source>
        <dbReference type="ARBA" id="ARBA00022491"/>
    </source>
</evidence>
<dbReference type="InterPro" id="IPR003012">
    <property type="entry name" value="Tet_transcr_reg_TetR"/>
</dbReference>
<dbReference type="InterPro" id="IPR001647">
    <property type="entry name" value="HTH_TetR"/>
</dbReference>
<dbReference type="InterPro" id="IPR050109">
    <property type="entry name" value="HTH-type_TetR-like_transc_reg"/>
</dbReference>
<comment type="caution">
    <text evidence="7">The sequence shown here is derived from an EMBL/GenBank/DDBJ whole genome shotgun (WGS) entry which is preliminary data.</text>
</comment>
<gene>
    <name evidence="7" type="ORF">GCM10009801_27890</name>
</gene>
<evidence type="ECO:0000256" key="5">
    <source>
        <dbReference type="PROSITE-ProRule" id="PRU00335"/>
    </source>
</evidence>
<dbReference type="RefSeq" id="WP_344527671.1">
    <property type="nucleotide sequence ID" value="NZ_BAAAPE010000007.1"/>
</dbReference>
<evidence type="ECO:0000313" key="7">
    <source>
        <dbReference type="EMBL" id="GAA2074148.1"/>
    </source>
</evidence>
<accession>A0ABN2VVL8</accession>
<keyword evidence="8" id="KW-1185">Reference proteome</keyword>
<dbReference type="PROSITE" id="PS50977">
    <property type="entry name" value="HTH_TETR_2"/>
    <property type="match status" value="1"/>
</dbReference>
<dbReference type="Gene3D" id="1.10.357.10">
    <property type="entry name" value="Tetracycline Repressor, domain 2"/>
    <property type="match status" value="1"/>
</dbReference>
<keyword evidence="3 5" id="KW-0238">DNA-binding</keyword>
<dbReference type="PRINTS" id="PR00400">
    <property type="entry name" value="TETREPRESSOR"/>
</dbReference>
<evidence type="ECO:0000259" key="6">
    <source>
        <dbReference type="PROSITE" id="PS50977"/>
    </source>
</evidence>
<feature type="domain" description="HTH tetR-type" evidence="6">
    <location>
        <begin position="14"/>
        <end position="74"/>
    </location>
</feature>
<dbReference type="Gene3D" id="1.10.10.60">
    <property type="entry name" value="Homeodomain-like"/>
    <property type="match status" value="1"/>
</dbReference>
<dbReference type="Proteomes" id="UP001500016">
    <property type="component" value="Unassembled WGS sequence"/>
</dbReference>
<dbReference type="Pfam" id="PF02909">
    <property type="entry name" value="TetR_C_1"/>
    <property type="match status" value="1"/>
</dbReference>
<dbReference type="InterPro" id="IPR009057">
    <property type="entry name" value="Homeodomain-like_sf"/>
</dbReference>
<dbReference type="InterPro" id="IPR036271">
    <property type="entry name" value="Tet_transcr_reg_TetR-rel_C_sf"/>
</dbReference>
<keyword evidence="2" id="KW-0805">Transcription regulation</keyword>
<dbReference type="Pfam" id="PF00440">
    <property type="entry name" value="TetR_N"/>
    <property type="match status" value="1"/>
</dbReference>
<sequence length="215" mass="23685">MTKKQAAADRAKVGITLEHVVGAAFAVLDRGGVAKLSTRAIASELGVSMNTVMWHIRTKDRLLDAMAEAVLAEVDVEDLPEPWEEQAAELLSRLRHAMLAHRDGALLVSGTFPAEPRTLAFTDRLLSALLRGCPTRKTAAWTAWNLFYFTLGLVQEEQATPEDARTRLRAQADEHRFPALTSTLDDLTSTDFEARFHFGLHQLLRAATATPAPEN</sequence>